<evidence type="ECO:0000256" key="2">
    <source>
        <dbReference type="ARBA" id="ARBA00009477"/>
    </source>
</evidence>
<keyword evidence="5" id="KW-0812">Transmembrane</keyword>
<dbReference type="EMBL" id="MEWW01000007">
    <property type="protein sequence ID" value="OGC84924.1"/>
    <property type="molecule type" value="Genomic_DNA"/>
</dbReference>
<dbReference type="Gene3D" id="2.40.50.100">
    <property type="match status" value="1"/>
</dbReference>
<dbReference type="Gene3D" id="2.40.30.170">
    <property type="match status" value="1"/>
</dbReference>
<evidence type="ECO:0000256" key="3">
    <source>
        <dbReference type="ARBA" id="ARBA00023054"/>
    </source>
</evidence>
<evidence type="ECO:0000313" key="7">
    <source>
        <dbReference type="Proteomes" id="UP000178091"/>
    </source>
</evidence>
<keyword evidence="3 4" id="KW-0175">Coiled coil</keyword>
<keyword evidence="5" id="KW-1133">Transmembrane helix</keyword>
<protein>
    <submittedName>
        <fullName evidence="6">Uncharacterized protein</fullName>
    </submittedName>
</protein>
<dbReference type="GO" id="GO:0030313">
    <property type="term" value="C:cell envelope"/>
    <property type="evidence" value="ECO:0007669"/>
    <property type="project" value="UniProtKB-SubCell"/>
</dbReference>
<comment type="caution">
    <text evidence="6">The sequence shown here is derived from an EMBL/GenBank/DDBJ whole genome shotgun (WGS) entry which is preliminary data.</text>
</comment>
<dbReference type="GO" id="GO:0016020">
    <property type="term" value="C:membrane"/>
    <property type="evidence" value="ECO:0007669"/>
    <property type="project" value="InterPro"/>
</dbReference>
<evidence type="ECO:0000256" key="4">
    <source>
        <dbReference type="SAM" id="Coils"/>
    </source>
</evidence>
<comment type="similarity">
    <text evidence="2">Belongs to the membrane fusion protein (MFP) (TC 8.A.1) family.</text>
</comment>
<accession>A0A1F4XTI9</accession>
<feature type="transmembrane region" description="Helical" evidence="5">
    <location>
        <begin position="12"/>
        <end position="30"/>
    </location>
</feature>
<comment type="subcellular location">
    <subcellularLocation>
        <location evidence="1">Cell envelope</location>
    </subcellularLocation>
</comment>
<dbReference type="PANTHER" id="PTHR32347">
    <property type="entry name" value="EFFLUX SYSTEM COMPONENT YKNX-RELATED"/>
    <property type="match status" value="1"/>
</dbReference>
<organism evidence="6 7">
    <name type="scientific">Candidatus Adlerbacteria bacterium RIFCSPHIGHO2_12_FULL_53_18</name>
    <dbReference type="NCBI Taxonomy" id="1797242"/>
    <lineage>
        <taxon>Bacteria</taxon>
        <taxon>Candidatus Adleribacteriota</taxon>
    </lineage>
</organism>
<feature type="coiled-coil region" evidence="4">
    <location>
        <begin position="232"/>
        <end position="266"/>
    </location>
</feature>
<dbReference type="AlphaFoldDB" id="A0A1F4XTI9"/>
<dbReference type="Gene3D" id="1.10.287.470">
    <property type="entry name" value="Helix hairpin bin"/>
    <property type="match status" value="1"/>
</dbReference>
<dbReference type="NCBIfam" id="TIGR01730">
    <property type="entry name" value="RND_mfp"/>
    <property type="match status" value="1"/>
</dbReference>
<dbReference type="InterPro" id="IPR050465">
    <property type="entry name" value="UPF0194_transport"/>
</dbReference>
<dbReference type="GO" id="GO:0022857">
    <property type="term" value="F:transmembrane transporter activity"/>
    <property type="evidence" value="ECO:0007669"/>
    <property type="project" value="InterPro"/>
</dbReference>
<keyword evidence="5" id="KW-0472">Membrane</keyword>
<proteinExistence type="inferred from homology"/>
<sequence length="440" mass="47192">MKKALQKLTGKPVVYIGVAVLAGLGAWFYFSNGEVPVETLVVEQGTFLQQVSVSGKVVAAQEVDLAFSETGRVEALNVRVGDRVAAGKTLATLGISVLAAELRTAQADLDKVQKEQDELVASAYRTLLSDDLAAVPSSSSDDATAPAITGIYDGAEGTYRARITKKENSSDYELRVFQLETVGLVEVLDNEPTALGTRGLFISFPDGQAAYENTIWYITIPNTKSSSYLANYNAYQETLRTREKAIANAEAEVQRIQTEINEHVLRAPFVGIITVVDTEVGATAAVNEPVISLIGDDTLQIESFVPEINLSLVWPGASSAVTLDAYGSGVLFDAVVVSVDPAETVRDGVSTYRAILEFVAEDERIRSGMTANVVITADRRDNIISIPQRAVTSRDGKDFVRVMEGETMKEREVETGAVSSIGSIEIISGLSPGEVVVLSE</sequence>
<reference evidence="6 7" key="1">
    <citation type="journal article" date="2016" name="Nat. Commun.">
        <title>Thousands of microbial genomes shed light on interconnected biogeochemical processes in an aquifer system.</title>
        <authorList>
            <person name="Anantharaman K."/>
            <person name="Brown C.T."/>
            <person name="Hug L.A."/>
            <person name="Sharon I."/>
            <person name="Castelle C.J."/>
            <person name="Probst A.J."/>
            <person name="Thomas B.C."/>
            <person name="Singh A."/>
            <person name="Wilkins M.J."/>
            <person name="Karaoz U."/>
            <person name="Brodie E.L."/>
            <person name="Williams K.H."/>
            <person name="Hubbard S.S."/>
            <person name="Banfield J.F."/>
        </authorList>
    </citation>
    <scope>NUCLEOTIDE SEQUENCE [LARGE SCALE GENOMIC DNA]</scope>
</reference>
<dbReference type="Proteomes" id="UP000178091">
    <property type="component" value="Unassembled WGS sequence"/>
</dbReference>
<dbReference type="PANTHER" id="PTHR32347:SF23">
    <property type="entry name" value="BLL5650 PROTEIN"/>
    <property type="match status" value="1"/>
</dbReference>
<name>A0A1F4XTI9_9BACT</name>
<dbReference type="InterPro" id="IPR006143">
    <property type="entry name" value="RND_pump_MFP"/>
</dbReference>
<dbReference type="SUPFAM" id="SSF111369">
    <property type="entry name" value="HlyD-like secretion proteins"/>
    <property type="match status" value="1"/>
</dbReference>
<evidence type="ECO:0000256" key="5">
    <source>
        <dbReference type="SAM" id="Phobius"/>
    </source>
</evidence>
<feature type="coiled-coil region" evidence="4">
    <location>
        <begin position="95"/>
        <end position="122"/>
    </location>
</feature>
<evidence type="ECO:0000256" key="1">
    <source>
        <dbReference type="ARBA" id="ARBA00004196"/>
    </source>
</evidence>
<evidence type="ECO:0000313" key="6">
    <source>
        <dbReference type="EMBL" id="OGC84924.1"/>
    </source>
</evidence>
<dbReference type="Gene3D" id="6.20.50.140">
    <property type="match status" value="1"/>
</dbReference>
<gene>
    <name evidence="6" type="ORF">A3F55_02805</name>
</gene>